<organism evidence="2 3">
    <name type="scientific">Candidatus Dorea gallistercoris</name>
    <dbReference type="NCBI Taxonomy" id="2838542"/>
    <lineage>
        <taxon>Bacteria</taxon>
        <taxon>Bacillati</taxon>
        <taxon>Bacillota</taxon>
        <taxon>Clostridia</taxon>
        <taxon>Lachnospirales</taxon>
        <taxon>Lachnospiraceae</taxon>
        <taxon>Dorea</taxon>
    </lineage>
</organism>
<evidence type="ECO:0000313" key="2">
    <source>
        <dbReference type="EMBL" id="HIW84426.1"/>
    </source>
</evidence>
<protein>
    <submittedName>
        <fullName evidence="2">L-serine ammonia-lyase, iron-sulfur-dependent, subunit alpha</fullName>
        <ecNumber evidence="2">4.3.1.17</ecNumber>
    </submittedName>
</protein>
<evidence type="ECO:0000259" key="1">
    <source>
        <dbReference type="Pfam" id="PF03313"/>
    </source>
</evidence>
<name>A0A9D1R9X9_9FIRM</name>
<dbReference type="EC" id="4.3.1.17" evidence="2"/>
<dbReference type="PANTHER" id="PTHR30501">
    <property type="entry name" value="UPF0597 PROTEIN YHAM"/>
    <property type="match status" value="1"/>
</dbReference>
<reference evidence="2" key="2">
    <citation type="submission" date="2021-04" db="EMBL/GenBank/DDBJ databases">
        <authorList>
            <person name="Gilroy R."/>
        </authorList>
    </citation>
    <scope>NUCLEOTIDE SEQUENCE</scope>
    <source>
        <strain evidence="2">ChiSxjej1B13-11762</strain>
    </source>
</reference>
<comment type="caution">
    <text evidence="2">The sequence shown here is derived from an EMBL/GenBank/DDBJ whole genome shotgun (WGS) entry which is preliminary data.</text>
</comment>
<keyword evidence="2" id="KW-0456">Lyase</keyword>
<gene>
    <name evidence="2" type="ORF">H9873_08895</name>
</gene>
<feature type="domain" description="Serine dehydratase-like alpha subunit" evidence="1">
    <location>
        <begin position="54"/>
        <end position="386"/>
    </location>
</feature>
<dbReference type="EMBL" id="DXGF01000152">
    <property type="protein sequence ID" value="HIW84426.1"/>
    <property type="molecule type" value="Genomic_DNA"/>
</dbReference>
<evidence type="ECO:0000313" key="3">
    <source>
        <dbReference type="Proteomes" id="UP000824263"/>
    </source>
</evidence>
<dbReference type="AlphaFoldDB" id="A0A9D1R9X9"/>
<dbReference type="Proteomes" id="UP000824263">
    <property type="component" value="Unassembled WGS sequence"/>
</dbReference>
<dbReference type="Pfam" id="PF03313">
    <property type="entry name" value="SDH_alpha"/>
    <property type="match status" value="1"/>
</dbReference>
<dbReference type="GO" id="GO:0003941">
    <property type="term" value="F:L-serine ammonia-lyase activity"/>
    <property type="evidence" value="ECO:0007669"/>
    <property type="project" value="UniProtKB-EC"/>
</dbReference>
<dbReference type="InterPro" id="IPR021144">
    <property type="entry name" value="UPF0597"/>
</dbReference>
<dbReference type="GO" id="GO:0019450">
    <property type="term" value="P:L-cysteine catabolic process to pyruvate"/>
    <property type="evidence" value="ECO:0007669"/>
    <property type="project" value="TreeGrafter"/>
</dbReference>
<accession>A0A9D1R9X9</accession>
<dbReference type="GO" id="GO:0080146">
    <property type="term" value="F:L-cysteine desulfhydrase activity"/>
    <property type="evidence" value="ECO:0007669"/>
    <property type="project" value="TreeGrafter"/>
</dbReference>
<reference evidence="2" key="1">
    <citation type="journal article" date="2021" name="PeerJ">
        <title>Extensive microbial diversity within the chicken gut microbiome revealed by metagenomics and culture.</title>
        <authorList>
            <person name="Gilroy R."/>
            <person name="Ravi A."/>
            <person name="Getino M."/>
            <person name="Pursley I."/>
            <person name="Horton D.L."/>
            <person name="Alikhan N.F."/>
            <person name="Baker D."/>
            <person name="Gharbi K."/>
            <person name="Hall N."/>
            <person name="Watson M."/>
            <person name="Adriaenssens E.M."/>
            <person name="Foster-Nyarko E."/>
            <person name="Jarju S."/>
            <person name="Secka A."/>
            <person name="Antonio M."/>
            <person name="Oren A."/>
            <person name="Chaudhuri R.R."/>
            <person name="La Ragione R."/>
            <person name="Hildebrand F."/>
            <person name="Pallen M.J."/>
        </authorList>
    </citation>
    <scope>NUCLEOTIDE SEQUENCE</scope>
    <source>
        <strain evidence="2">ChiSxjej1B13-11762</strain>
    </source>
</reference>
<proteinExistence type="predicted"/>
<dbReference type="PANTHER" id="PTHR30501:SF2">
    <property type="entry name" value="UPF0597 PROTEIN YHAM"/>
    <property type="match status" value="1"/>
</dbReference>
<sequence>MAREILAEEPEQIKLYCSGNVIKNVKSVLVPNSGGRQGITIAAALGVVVGEASRKLRILDGVTKEQQEEAVALARSGRIQTELAEGRESLYILVEMKSTDQTASAELNGNHTEFTRLMKNGVVTYQAENNESETAVSMEGLNIKNILTYAAELEQEKNEEISAVLRRQIAFNKAIAEEGLKGKYGAQVGKTILETEDREKPETLAKAWAAAGSDARMSGCNLPVVINSGSGNQGLTVSLPVIIYGEYLETDETRLMSALAVANLVAIHQKSYIGKLSAFCGAVSAAAGAGAGIGWLLKLDYEQISGIITNITAATGGMLCDGAKPSCALKIAVALNNVFLAVEMSKRGRVLSSGCGLVGRNVEETIQNVGYIARTGLREADKEILDLMLRSEAVCSREQ</sequence>
<dbReference type="InterPro" id="IPR005130">
    <property type="entry name" value="Ser_deHydtase-like_asu"/>
</dbReference>
<dbReference type="PIRSF" id="PIRSF006054">
    <property type="entry name" value="UCP006054"/>
    <property type="match status" value="1"/>
</dbReference>